<dbReference type="PROSITE" id="PS50082">
    <property type="entry name" value="WD_REPEATS_2"/>
    <property type="match status" value="8"/>
</dbReference>
<proteinExistence type="predicted"/>
<name>B0C3Y2_ACAM1</name>
<feature type="repeat" description="WD" evidence="3">
    <location>
        <begin position="1028"/>
        <end position="1060"/>
    </location>
</feature>
<dbReference type="InterPro" id="IPR001680">
    <property type="entry name" value="WD40_rpt"/>
</dbReference>
<protein>
    <submittedName>
        <fullName evidence="5">WD-repeat protein</fullName>
    </submittedName>
</protein>
<evidence type="ECO:0000256" key="3">
    <source>
        <dbReference type="PROSITE-ProRule" id="PRU00221"/>
    </source>
</evidence>
<reference evidence="5 6" key="1">
    <citation type="journal article" date="2008" name="Proc. Natl. Acad. Sci. U.S.A.">
        <title>Niche adaptation and genome expansion in the chlorophyll d-producing cyanobacterium Acaryochloris marina.</title>
        <authorList>
            <person name="Swingley W.D."/>
            <person name="Chen M."/>
            <person name="Cheung P.C."/>
            <person name="Conrad A.L."/>
            <person name="Dejesa L.C."/>
            <person name="Hao J."/>
            <person name="Honchak B.M."/>
            <person name="Karbach L.E."/>
            <person name="Kurdoglu A."/>
            <person name="Lahiri S."/>
            <person name="Mastrian S.D."/>
            <person name="Miyashita H."/>
            <person name="Page L."/>
            <person name="Ramakrishna P."/>
            <person name="Satoh S."/>
            <person name="Sattley W.M."/>
            <person name="Shimada Y."/>
            <person name="Taylor H.L."/>
            <person name="Tomo T."/>
            <person name="Tsuchiya T."/>
            <person name="Wang Z.T."/>
            <person name="Raymond J."/>
            <person name="Mimuro M."/>
            <person name="Blankenship R.E."/>
            <person name="Touchman J.W."/>
        </authorList>
    </citation>
    <scope>NUCLEOTIDE SEQUENCE [LARGE SCALE GENOMIC DNA]</scope>
    <source>
        <strain evidence="6">MBIC 11017</strain>
    </source>
</reference>
<dbReference type="InterPro" id="IPR001646">
    <property type="entry name" value="5peptide_repeat"/>
</dbReference>
<feature type="repeat" description="WD" evidence="3">
    <location>
        <begin position="1112"/>
        <end position="1153"/>
    </location>
</feature>
<dbReference type="eggNOG" id="COG2319">
    <property type="taxonomic scope" value="Bacteria"/>
</dbReference>
<dbReference type="PROSITE" id="PS00678">
    <property type="entry name" value="WD_REPEATS_1"/>
    <property type="match status" value="1"/>
</dbReference>
<dbReference type="InterPro" id="IPR007111">
    <property type="entry name" value="NACHT_NTPase"/>
</dbReference>
<keyword evidence="1 3" id="KW-0853">WD repeat</keyword>
<keyword evidence="6" id="KW-1185">Reference proteome</keyword>
<dbReference type="PROSITE" id="PS50837">
    <property type="entry name" value="NACHT"/>
    <property type="match status" value="1"/>
</dbReference>
<dbReference type="STRING" id="329726.AM1_1205"/>
<sequence length="1187" mass="134117">MILLAEGEKNIQVHELESDFESEGIDYQLEFANFTTIFLKVANQTRTPADVRRDQNISSLRDGLDRVQERLNRLPTVEAMRAEMARLVSQDGLMLPGSDSSPQESCRAYGLAQQMRGWFETLDYEFESYEAWETDYFEWIITYRVSRRRFNRVLVRGVDGEGGVADIKALAQSVESQRADEGWLVSSRRMSEAAREEVAQTENEHLECYTFDELLDQDADFSGYLTWLESEIQRRQIDEQYVPLACTKEEFSPQTQQRIALSRYGEANGWIDGYVDVWLDDPAKEHISVLGEFGTGKTWFTLHYAWKALQDYREAQQRGTERPRLPLVIPLRDYAKAVSVESLFSEFFFRKHEIPIPGYSAFEQLNRMGKLLLIFDGFDEMAARVDRQQMINNFWELAKVVVPGSKAILTCRTEHFPEAKEGRYLLGAELKASTAALTGEPPQFEVLELEKFDEKQIQQVLSFRADEKSVQQIMGYPQLMDLARRPVMTELILDALPEITAGKPIDLARVYLYAVRRKMEQDIKAERTFTSLADKLYFLCELSWEMILSDQMRLNYKLFPERIRKLFGPVVQEQTDLDHWHYDMMGQSMLIRDAEGNYSPAHRSLLEFFVAYKLVALLGVLAPDFLEVAREQTHIDQALPGQEYGWWDYCQRQVDKQGAIQKIAPLLRFRSGDRESLQPLLVPAPLAKAILDLAVPMLDSALMVERLLPQIQATRGQTQEQAGYWGGNLTQLLVDKNPWALETHDLSDTHLQGVNFANVSLLQVNLARASLAEARFNKVLAVIYTIAVSPDGQRWAIGEDNGRLQMWDASTGRVLWIRQEHSGAIRSVAFSPDGQRIVSGSYDNTLRLWDAQGNPIGQPWTGHTNYVLSVAFSPDGQRIVSGSYDNTLRLWDAQGNPIGQPWTGHTNYVWSVAFSPDGQRIVSGSYDNTLRLWDAQGNPIGQPWTGHTNYVLSVAFSPDGQRIVSGSYDNTLRLWDAQGNLIGQPWTGHTNYVRSVAFSPDGQRIVSGSYDNTLRLWDAQGNPIGQPWTGHTNYVWSVAFSPDGQRIVSGSDDKTLRLWDAQGNPIGQPWTGHTNYVWSVAFSPDGQRIVSGSSDNTLRLWDAQGNPIGQPWTGHTNSVRSVAFSPDGQRIVSGSDDKTLRLWEVDTGKCLAVVQTGLCGGLDFSGALGLTAAQEMALKAMGAYCND</sequence>
<dbReference type="InterPro" id="IPR015943">
    <property type="entry name" value="WD40/YVTN_repeat-like_dom_sf"/>
</dbReference>
<organism evidence="5 6">
    <name type="scientific">Acaryochloris marina (strain MBIC 11017)</name>
    <dbReference type="NCBI Taxonomy" id="329726"/>
    <lineage>
        <taxon>Bacteria</taxon>
        <taxon>Bacillati</taxon>
        <taxon>Cyanobacteriota</taxon>
        <taxon>Cyanophyceae</taxon>
        <taxon>Acaryochloridales</taxon>
        <taxon>Acaryochloridaceae</taxon>
        <taxon>Acaryochloris</taxon>
    </lineage>
</organism>
<accession>B0C3Y2</accession>
<dbReference type="PANTHER" id="PTHR22847:SF637">
    <property type="entry name" value="WD REPEAT DOMAIN 5B"/>
    <property type="match status" value="1"/>
</dbReference>
<dbReference type="SUPFAM" id="SSF50998">
    <property type="entry name" value="Quinoprotein alcohol dehydrogenase-like"/>
    <property type="match status" value="1"/>
</dbReference>
<dbReference type="KEGG" id="amr:AM1_1205"/>
<dbReference type="Proteomes" id="UP000000268">
    <property type="component" value="Chromosome"/>
</dbReference>
<dbReference type="SUPFAM" id="SSF52540">
    <property type="entry name" value="P-loop containing nucleoside triphosphate hydrolases"/>
    <property type="match status" value="1"/>
</dbReference>
<dbReference type="EMBL" id="CP000828">
    <property type="protein sequence ID" value="ABW26242.1"/>
    <property type="molecule type" value="Genomic_DNA"/>
</dbReference>
<dbReference type="eggNOG" id="COG5635">
    <property type="taxonomic scope" value="Bacteria"/>
</dbReference>
<dbReference type="Pfam" id="PF22722">
    <property type="entry name" value="NA-iREase1"/>
    <property type="match status" value="1"/>
</dbReference>
<feature type="repeat" description="WD" evidence="3">
    <location>
        <begin position="1070"/>
        <end position="1102"/>
    </location>
</feature>
<dbReference type="InterPro" id="IPR020472">
    <property type="entry name" value="WD40_PAC1"/>
</dbReference>
<dbReference type="HOGENOM" id="CLU_003915_0_0_3"/>
<keyword evidence="2" id="KW-0677">Repeat</keyword>
<dbReference type="InterPro" id="IPR054557">
    <property type="entry name" value="NA-iREase1_dom"/>
</dbReference>
<dbReference type="InterPro" id="IPR019775">
    <property type="entry name" value="WD40_repeat_CS"/>
</dbReference>
<dbReference type="Pfam" id="PF00805">
    <property type="entry name" value="Pentapeptide"/>
    <property type="match status" value="1"/>
</dbReference>
<evidence type="ECO:0000313" key="6">
    <source>
        <dbReference type="Proteomes" id="UP000000268"/>
    </source>
</evidence>
<dbReference type="PROSITE" id="PS50294">
    <property type="entry name" value="WD_REPEATS_REGION"/>
    <property type="match status" value="8"/>
</dbReference>
<dbReference type="Pfam" id="PF00400">
    <property type="entry name" value="WD40"/>
    <property type="match status" value="8"/>
</dbReference>
<feature type="repeat" description="WD" evidence="3">
    <location>
        <begin position="818"/>
        <end position="850"/>
    </location>
</feature>
<feature type="domain" description="NACHT" evidence="4">
    <location>
        <begin position="285"/>
        <end position="413"/>
    </location>
</feature>
<dbReference type="PRINTS" id="PR00320">
    <property type="entry name" value="GPROTEINBRPT"/>
</dbReference>
<dbReference type="InterPro" id="IPR011047">
    <property type="entry name" value="Quinoprotein_ADH-like_sf"/>
</dbReference>
<dbReference type="CDD" id="cd00200">
    <property type="entry name" value="WD40"/>
    <property type="match status" value="1"/>
</dbReference>
<evidence type="ECO:0000259" key="4">
    <source>
        <dbReference type="PROSITE" id="PS50837"/>
    </source>
</evidence>
<gene>
    <name evidence="5" type="ordered locus">AM1_1205</name>
</gene>
<dbReference type="eggNOG" id="COG1357">
    <property type="taxonomic scope" value="Bacteria"/>
</dbReference>
<feature type="repeat" description="WD" evidence="3">
    <location>
        <begin position="944"/>
        <end position="976"/>
    </location>
</feature>
<evidence type="ECO:0000313" key="5">
    <source>
        <dbReference type="EMBL" id="ABW26242.1"/>
    </source>
</evidence>
<feature type="repeat" description="WD" evidence="3">
    <location>
        <begin position="986"/>
        <end position="1018"/>
    </location>
</feature>
<evidence type="ECO:0000256" key="2">
    <source>
        <dbReference type="ARBA" id="ARBA00022737"/>
    </source>
</evidence>
<dbReference type="Gene3D" id="3.40.50.300">
    <property type="entry name" value="P-loop containing nucleotide triphosphate hydrolases"/>
    <property type="match status" value="1"/>
</dbReference>
<evidence type="ECO:0000256" key="1">
    <source>
        <dbReference type="ARBA" id="ARBA00022574"/>
    </source>
</evidence>
<feature type="repeat" description="WD" evidence="3">
    <location>
        <begin position="902"/>
        <end position="934"/>
    </location>
</feature>
<dbReference type="SMART" id="SM00320">
    <property type="entry name" value="WD40"/>
    <property type="match status" value="9"/>
</dbReference>
<dbReference type="AlphaFoldDB" id="B0C3Y2"/>
<feature type="repeat" description="WD" evidence="3">
    <location>
        <begin position="860"/>
        <end position="892"/>
    </location>
</feature>
<dbReference type="PANTHER" id="PTHR22847">
    <property type="entry name" value="WD40 REPEAT PROTEIN"/>
    <property type="match status" value="1"/>
</dbReference>
<dbReference type="Gene3D" id="2.130.10.10">
    <property type="entry name" value="YVTN repeat-like/Quinoprotein amine dehydrogenase"/>
    <property type="match status" value="4"/>
</dbReference>
<dbReference type="Pfam" id="PF05729">
    <property type="entry name" value="NACHT"/>
    <property type="match status" value="1"/>
</dbReference>
<dbReference type="InterPro" id="IPR027417">
    <property type="entry name" value="P-loop_NTPase"/>
</dbReference>